<feature type="compositionally biased region" description="Low complexity" evidence="1">
    <location>
        <begin position="1002"/>
        <end position="1011"/>
    </location>
</feature>
<feature type="region of interest" description="Disordered" evidence="1">
    <location>
        <begin position="547"/>
        <end position="605"/>
    </location>
</feature>
<feature type="compositionally biased region" description="Basic and acidic residues" evidence="1">
    <location>
        <begin position="582"/>
        <end position="599"/>
    </location>
</feature>
<feature type="region of interest" description="Disordered" evidence="1">
    <location>
        <begin position="387"/>
        <end position="418"/>
    </location>
</feature>
<feature type="compositionally biased region" description="Low complexity" evidence="1">
    <location>
        <begin position="257"/>
        <end position="281"/>
    </location>
</feature>
<feature type="region of interest" description="Disordered" evidence="1">
    <location>
        <begin position="770"/>
        <end position="880"/>
    </location>
</feature>
<feature type="region of interest" description="Disordered" evidence="1">
    <location>
        <begin position="895"/>
        <end position="1107"/>
    </location>
</feature>
<feature type="region of interest" description="Disordered" evidence="1">
    <location>
        <begin position="256"/>
        <end position="283"/>
    </location>
</feature>
<feature type="compositionally biased region" description="Polar residues" evidence="1">
    <location>
        <begin position="116"/>
        <end position="133"/>
    </location>
</feature>
<feature type="compositionally biased region" description="Basic and acidic residues" evidence="1">
    <location>
        <begin position="663"/>
        <end position="743"/>
    </location>
</feature>
<gene>
    <name evidence="2" type="ORF">HDU87_004692</name>
</gene>
<feature type="compositionally biased region" description="Basic and acidic residues" evidence="1">
    <location>
        <begin position="772"/>
        <end position="880"/>
    </location>
</feature>
<feature type="compositionally biased region" description="Low complexity" evidence="1">
    <location>
        <begin position="972"/>
        <end position="984"/>
    </location>
</feature>
<feature type="compositionally biased region" description="Low complexity" evidence="1">
    <location>
        <begin position="32"/>
        <end position="46"/>
    </location>
</feature>
<feature type="compositionally biased region" description="Polar residues" evidence="1">
    <location>
        <begin position="1020"/>
        <end position="1041"/>
    </location>
</feature>
<feature type="compositionally biased region" description="Gly residues" evidence="1">
    <location>
        <begin position="1264"/>
        <end position="1275"/>
    </location>
</feature>
<feature type="compositionally biased region" description="Low complexity" evidence="1">
    <location>
        <begin position="173"/>
        <end position="214"/>
    </location>
</feature>
<keyword evidence="3" id="KW-1185">Reference proteome</keyword>
<evidence type="ECO:0000313" key="2">
    <source>
        <dbReference type="EMBL" id="KAJ3176977.1"/>
    </source>
</evidence>
<feature type="compositionally biased region" description="Basic and acidic residues" evidence="1">
    <location>
        <begin position="895"/>
        <end position="933"/>
    </location>
</feature>
<sequence>MTTEEERPGARHSSEQDSANSESLKRKRTAGSTKTSPAAKKPAAASRDLNLDIASDEDEIGFSTSGPVRVSMPPAQPSRAPVSALSPRQQREEREAAVALALARDEEARRLRQQQSHASAQPSLQPAPTQPVVTSAAPQHSPSQSPSQNAHQTLPQLHYPTRSTIELPPLPALEPTLSQSSHTNNNNTTNNISSNHANNHGQQAAQKQKWPQQKAAAQALVAKLSQEYMQEAGPHLWNHAQFPDCIRNNSSKNSTLNNIRPNNTPTIPTIPTIPTDPTDPTMMSRSQRKKQARLQAAYGHVQVKSEAYAAQTAPELWSQAREPKCSQQTAPAGPAMPVRPATPVNRAPARPATAPQSAAAAPLPSPPARARDPAKFKRRLQTLVEGLGNDIAGRVSKDTDRRPSSSSATQPDISRPPGFQFRWDEAVAAASARKAGKDVSFDSSVSQAATIPDVSYEINEKQAAELLRFQQEWATERIIRSKEHDDHQARLQREEVARNEALAARAKTKADQAAKAAALKKLLENQAKVKTSLAAAYDPRANSSSSVSAAAHAEASRPVQAGPSGSSTTNTPTAEQAAAYRKAKDAADREEAARKEKAEAAATEAFRQAQLATHREKEAYAEKAAAEREEAFRRLQAQAREDSARIARIAAKKEAELQQAKVAAEREAAEREEADRRRKEASERELAAVAKREHEKRKKEAAEAAREERLRNEQVAAAKREEAERQREETLQKKAAADAAAREAALRKEEAAAAKREEVERKERAIAVAREATARKERDAAVAREETARKERDALAAREEAARKERAAVAQREEASRKAKADAERLEELRKLQADREEQLRKAKASLEREQSLRKERAAAAEREEKERKDRAAAAERQEALREALEREEVLRKERAAAAERQEALRKAAEREEGLRKERAAAAERVQTLRKEQAAAAEQEEAKRKSNRREEASRKAKVDAEREKALKKEKASAAAAQESEQGAAVRNALEGLVKTMERPTPAAADSAMARAEALREKLISSKQSRLSNPGSPIRTPQNGSASAVDRSRMLASQLRKPPPPESREDTVEEGEIFEDASPSSAQVPSQKATAVKDESELSTPTSVPTSPLVGASGVSGVQMPAQTSPVSLPVSLFQRPPSVDEGGGMSYAVVPFPPQTAVMALAPPHMGGGFRGMVPFPPPPPPSHHFGPPEPLAGLSPHLLNTLVDGLPAEHRERVLANAQAEFFRAGQQRLQQQWAEFGMQLGGGGGGQHQAPPPPPMPAHSGAGAGGGVGGNGMGNDARLMQDMQRRAAMLTGRGMPSAMGRPDRPQ</sequence>
<feature type="region of interest" description="Disordered" evidence="1">
    <location>
        <begin position="1"/>
        <end position="214"/>
    </location>
</feature>
<feature type="region of interest" description="Disordered" evidence="1">
    <location>
        <begin position="654"/>
        <end position="743"/>
    </location>
</feature>
<feature type="compositionally biased region" description="Basic and acidic residues" evidence="1">
    <location>
        <begin position="940"/>
        <end position="971"/>
    </location>
</feature>
<feature type="compositionally biased region" description="Polar residues" evidence="1">
    <location>
        <begin position="1077"/>
        <end position="1088"/>
    </location>
</feature>
<proteinExistence type="predicted"/>
<reference evidence="2" key="1">
    <citation type="submission" date="2020-05" db="EMBL/GenBank/DDBJ databases">
        <title>Phylogenomic resolution of chytrid fungi.</title>
        <authorList>
            <person name="Stajich J.E."/>
            <person name="Amses K."/>
            <person name="Simmons R."/>
            <person name="Seto K."/>
            <person name="Myers J."/>
            <person name="Bonds A."/>
            <person name="Quandt C.A."/>
            <person name="Barry K."/>
            <person name="Liu P."/>
            <person name="Grigoriev I."/>
            <person name="Longcore J.E."/>
            <person name="James T.Y."/>
        </authorList>
    </citation>
    <scope>NUCLEOTIDE SEQUENCE</scope>
    <source>
        <strain evidence="2">JEL0379</strain>
    </source>
</reference>
<feature type="region of interest" description="Disordered" evidence="1">
    <location>
        <begin position="1241"/>
        <end position="1308"/>
    </location>
</feature>
<accession>A0AAD5THW9</accession>
<feature type="region of interest" description="Disordered" evidence="1">
    <location>
        <begin position="319"/>
        <end position="373"/>
    </location>
</feature>
<feature type="compositionally biased region" description="Low complexity" evidence="1">
    <location>
        <begin position="562"/>
        <end position="580"/>
    </location>
</feature>
<evidence type="ECO:0000313" key="3">
    <source>
        <dbReference type="Proteomes" id="UP001212152"/>
    </source>
</evidence>
<comment type="caution">
    <text evidence="2">The sequence shown here is derived from an EMBL/GenBank/DDBJ whole genome shotgun (WGS) entry which is preliminary data.</text>
</comment>
<feature type="compositionally biased region" description="Low complexity" evidence="1">
    <location>
        <begin position="338"/>
        <end position="362"/>
    </location>
</feature>
<protein>
    <submittedName>
        <fullName evidence="2">Uncharacterized protein</fullName>
    </submittedName>
</protein>
<organism evidence="2 3">
    <name type="scientific">Geranomyces variabilis</name>
    <dbReference type="NCBI Taxonomy" id="109894"/>
    <lineage>
        <taxon>Eukaryota</taxon>
        <taxon>Fungi</taxon>
        <taxon>Fungi incertae sedis</taxon>
        <taxon>Chytridiomycota</taxon>
        <taxon>Chytridiomycota incertae sedis</taxon>
        <taxon>Chytridiomycetes</taxon>
        <taxon>Spizellomycetales</taxon>
        <taxon>Powellomycetaceae</taxon>
        <taxon>Geranomyces</taxon>
    </lineage>
</organism>
<dbReference type="Proteomes" id="UP001212152">
    <property type="component" value="Unassembled WGS sequence"/>
</dbReference>
<feature type="compositionally biased region" description="Low complexity" evidence="1">
    <location>
        <begin position="135"/>
        <end position="152"/>
    </location>
</feature>
<feature type="compositionally biased region" description="Basic and acidic residues" evidence="1">
    <location>
        <begin position="1"/>
        <end position="15"/>
    </location>
</feature>
<dbReference type="EMBL" id="JADGJQ010000036">
    <property type="protein sequence ID" value="KAJ3176977.1"/>
    <property type="molecule type" value="Genomic_DNA"/>
</dbReference>
<name>A0AAD5THW9_9FUNG</name>
<evidence type="ECO:0000256" key="1">
    <source>
        <dbReference type="SAM" id="MobiDB-lite"/>
    </source>
</evidence>